<dbReference type="Proteomes" id="UP000092650">
    <property type="component" value="Chromosome"/>
</dbReference>
<keyword evidence="2 8" id="KW-1003">Cell membrane</keyword>
<feature type="transmembrane region" description="Helical" evidence="8">
    <location>
        <begin position="26"/>
        <end position="43"/>
    </location>
</feature>
<dbReference type="Gene3D" id="3.10.20.310">
    <property type="entry name" value="membrane protein fhac"/>
    <property type="match status" value="1"/>
</dbReference>
<reference evidence="10" key="1">
    <citation type="submission" date="2016-10" db="EMBL/GenBank/DDBJ databases">
        <authorList>
            <person name="See-Too W.S."/>
        </authorList>
    </citation>
    <scope>NUCLEOTIDE SEQUENCE [LARGE SCALE GENOMIC DNA]</scope>
    <source>
        <strain evidence="10">DSM 23997</strain>
    </source>
</reference>
<gene>
    <name evidence="8" type="primary">divIB</name>
    <name evidence="10" type="ORF">BBI15_05630</name>
</gene>
<dbReference type="InterPro" id="IPR026580">
    <property type="entry name" value="DivIB"/>
</dbReference>
<dbReference type="InterPro" id="IPR005548">
    <property type="entry name" value="Cell_div_FtsQ/DivIB_C"/>
</dbReference>
<organism evidence="10 11">
    <name type="scientific">Planococcus plakortidis</name>
    <dbReference type="NCBI Taxonomy" id="1038856"/>
    <lineage>
        <taxon>Bacteria</taxon>
        <taxon>Bacillati</taxon>
        <taxon>Bacillota</taxon>
        <taxon>Bacilli</taxon>
        <taxon>Bacillales</taxon>
        <taxon>Caryophanaceae</taxon>
        <taxon>Planococcus</taxon>
    </lineage>
</organism>
<comment type="similarity">
    <text evidence="8">Belongs to the FtsQ/DivIB family. DivIB subfamily.</text>
</comment>
<dbReference type="KEGG" id="ppla:BBI15_05630"/>
<dbReference type="AlphaFoldDB" id="A0A1C7E6V0"/>
<dbReference type="RefSeq" id="WP_068869456.1">
    <property type="nucleotide sequence ID" value="NZ_CP016539.2"/>
</dbReference>
<evidence type="ECO:0000256" key="5">
    <source>
        <dbReference type="ARBA" id="ARBA00022989"/>
    </source>
</evidence>
<feature type="domain" description="POTRA" evidence="9">
    <location>
        <begin position="48"/>
        <end position="116"/>
    </location>
</feature>
<evidence type="ECO:0000259" key="9">
    <source>
        <dbReference type="PROSITE" id="PS51779"/>
    </source>
</evidence>
<name>A0A1C7E6V0_9BACL</name>
<dbReference type="Pfam" id="PF08478">
    <property type="entry name" value="POTRA_1"/>
    <property type="match status" value="1"/>
</dbReference>
<dbReference type="STRING" id="1038856.BBI15_05630"/>
<comment type="function">
    <text evidence="8">Cell division protein that may be involved in stabilizing or promoting the assembly of the division complex.</text>
</comment>
<keyword evidence="3 8" id="KW-0132">Cell division</keyword>
<dbReference type="GO" id="GO:0032153">
    <property type="term" value="C:cell division site"/>
    <property type="evidence" value="ECO:0007669"/>
    <property type="project" value="UniProtKB-UniRule"/>
</dbReference>
<keyword evidence="4 8" id="KW-0812">Transmembrane</keyword>
<dbReference type="HAMAP" id="MF_00912">
    <property type="entry name" value="DivIB"/>
    <property type="match status" value="1"/>
</dbReference>
<sequence length="260" mass="29762">MDKVIDIEERIPTLRERRRKRSNRKFAALLTVFVSLLFILLYSQSTYSEIRDIKVTGAELFDGESYRQASTLAVGDSMWSFDSGEIEQEIESLEWVKSATVEKKWLTSVEIEIEEFVEMGYLDQGNSYQVVLSNGVVLNQPISIVEGPIFSNFEDEAKREALIEELVKTDPEVQNLISQVILDTEQERADYITIYMNDGNEIKAILSTMAEKINYYPSVTAQLEDRKGIIDMEVGIYFRSYNDVFGLAEAGEELENAEEE</sequence>
<dbReference type="PANTHER" id="PTHR37820">
    <property type="entry name" value="CELL DIVISION PROTEIN DIVIB"/>
    <property type="match status" value="1"/>
</dbReference>
<dbReference type="InterPro" id="IPR034746">
    <property type="entry name" value="POTRA"/>
</dbReference>
<evidence type="ECO:0000256" key="6">
    <source>
        <dbReference type="ARBA" id="ARBA00023136"/>
    </source>
</evidence>
<dbReference type="PROSITE" id="PS51779">
    <property type="entry name" value="POTRA"/>
    <property type="match status" value="1"/>
</dbReference>
<evidence type="ECO:0000313" key="11">
    <source>
        <dbReference type="Proteomes" id="UP000092650"/>
    </source>
</evidence>
<dbReference type="GO" id="GO:0043093">
    <property type="term" value="P:FtsZ-dependent cytokinesis"/>
    <property type="evidence" value="ECO:0007669"/>
    <property type="project" value="UniProtKB-UniRule"/>
</dbReference>
<keyword evidence="5 8" id="KW-1133">Transmembrane helix</keyword>
<keyword evidence="7 8" id="KW-0131">Cell cycle</keyword>
<dbReference type="InterPro" id="IPR013685">
    <property type="entry name" value="POTRA_FtsQ_type"/>
</dbReference>
<dbReference type="InterPro" id="IPR050487">
    <property type="entry name" value="FtsQ_DivIB"/>
</dbReference>
<keyword evidence="6 8" id="KW-0472">Membrane</keyword>
<dbReference type="EMBL" id="CP016539">
    <property type="protein sequence ID" value="ANU19723.1"/>
    <property type="molecule type" value="Genomic_DNA"/>
</dbReference>
<evidence type="ECO:0000256" key="3">
    <source>
        <dbReference type="ARBA" id="ARBA00022618"/>
    </source>
</evidence>
<proteinExistence type="inferred from homology"/>
<evidence type="ECO:0000256" key="4">
    <source>
        <dbReference type="ARBA" id="ARBA00022692"/>
    </source>
</evidence>
<evidence type="ECO:0000256" key="1">
    <source>
        <dbReference type="ARBA" id="ARBA00004370"/>
    </source>
</evidence>
<dbReference type="Pfam" id="PF03799">
    <property type="entry name" value="FtsQ_DivIB_C"/>
    <property type="match status" value="1"/>
</dbReference>
<evidence type="ECO:0000256" key="2">
    <source>
        <dbReference type="ARBA" id="ARBA00022475"/>
    </source>
</evidence>
<dbReference type="Gene3D" id="3.40.50.10960">
    <property type="match status" value="1"/>
</dbReference>
<dbReference type="OrthoDB" id="1819027at2"/>
<protein>
    <recommendedName>
        <fullName evidence="8">Cell division protein DivIB</fullName>
    </recommendedName>
</protein>
<evidence type="ECO:0000313" key="10">
    <source>
        <dbReference type="EMBL" id="ANU19723.1"/>
    </source>
</evidence>
<evidence type="ECO:0000256" key="7">
    <source>
        <dbReference type="ARBA" id="ARBA00023306"/>
    </source>
</evidence>
<comment type="subcellular location">
    <subcellularLocation>
        <location evidence="8">Cell membrane</location>
        <topology evidence="8">Single-pass type II membrane protein</topology>
    </subcellularLocation>
    <subcellularLocation>
        <location evidence="1">Membrane</location>
    </subcellularLocation>
    <text evidence="8">Localizes to the division septum.</text>
</comment>
<accession>A0A1C7E6V0</accession>
<keyword evidence="11" id="KW-1185">Reference proteome</keyword>
<evidence type="ECO:0000256" key="8">
    <source>
        <dbReference type="HAMAP-Rule" id="MF_00912"/>
    </source>
</evidence>
<dbReference type="PANTHER" id="PTHR37820:SF1">
    <property type="entry name" value="CELL DIVISION PROTEIN FTSQ"/>
    <property type="match status" value="1"/>
</dbReference>
<dbReference type="GO" id="GO:0005886">
    <property type="term" value="C:plasma membrane"/>
    <property type="evidence" value="ECO:0007669"/>
    <property type="project" value="UniProtKB-SubCell"/>
</dbReference>